<dbReference type="AlphaFoldDB" id="A0A5J9WRH0"/>
<feature type="non-terminal residue" evidence="1">
    <location>
        <position position="1"/>
    </location>
</feature>
<organism evidence="1 2">
    <name type="scientific">Eragrostis curvula</name>
    <name type="common">weeping love grass</name>
    <dbReference type="NCBI Taxonomy" id="38414"/>
    <lineage>
        <taxon>Eukaryota</taxon>
        <taxon>Viridiplantae</taxon>
        <taxon>Streptophyta</taxon>
        <taxon>Embryophyta</taxon>
        <taxon>Tracheophyta</taxon>
        <taxon>Spermatophyta</taxon>
        <taxon>Magnoliopsida</taxon>
        <taxon>Liliopsida</taxon>
        <taxon>Poales</taxon>
        <taxon>Poaceae</taxon>
        <taxon>PACMAD clade</taxon>
        <taxon>Chloridoideae</taxon>
        <taxon>Eragrostideae</taxon>
        <taxon>Eragrostidinae</taxon>
        <taxon>Eragrostis</taxon>
    </lineage>
</organism>
<gene>
    <name evidence="1" type="ORF">EJB05_02761</name>
</gene>
<dbReference type="EMBL" id="RWGY01000002">
    <property type="protein sequence ID" value="TVU51342.1"/>
    <property type="molecule type" value="Genomic_DNA"/>
</dbReference>
<comment type="caution">
    <text evidence="1">The sequence shown here is derived from an EMBL/GenBank/DDBJ whole genome shotgun (WGS) entry which is preliminary data.</text>
</comment>
<name>A0A5J9WRH0_9POAL</name>
<proteinExistence type="predicted"/>
<dbReference type="Proteomes" id="UP000324897">
    <property type="component" value="Chromosome 6"/>
</dbReference>
<protein>
    <submittedName>
        <fullName evidence="1">Uncharacterized protein</fullName>
    </submittedName>
</protein>
<dbReference type="Gramene" id="TVU51342">
    <property type="protein sequence ID" value="TVU51342"/>
    <property type="gene ID" value="EJB05_02761"/>
</dbReference>
<keyword evidence="2" id="KW-1185">Reference proteome</keyword>
<accession>A0A5J9WRH0</accession>
<evidence type="ECO:0000313" key="1">
    <source>
        <dbReference type="EMBL" id="TVU51342.1"/>
    </source>
</evidence>
<reference evidence="1 2" key="1">
    <citation type="journal article" date="2019" name="Sci. Rep.">
        <title>A high-quality genome of Eragrostis curvula grass provides insights into Poaceae evolution and supports new strategies to enhance forage quality.</title>
        <authorList>
            <person name="Carballo J."/>
            <person name="Santos B.A.C.M."/>
            <person name="Zappacosta D."/>
            <person name="Garbus I."/>
            <person name="Selva J.P."/>
            <person name="Gallo C.A."/>
            <person name="Diaz A."/>
            <person name="Albertini E."/>
            <person name="Caccamo M."/>
            <person name="Echenique V."/>
        </authorList>
    </citation>
    <scope>NUCLEOTIDE SEQUENCE [LARGE SCALE GENOMIC DNA]</scope>
    <source>
        <strain evidence="2">cv. Victoria</strain>
        <tissue evidence="1">Leaf</tissue>
    </source>
</reference>
<sequence>MICYIEKEIFRDLNYDNIKKTFQIHTKRRNWLLHKRLNDIVVIPNNRKIKTRFQLMRENTRKKYALLAPDLVSSLTVSNDHQSSSYLGKLMHAEDIIANSTERARTCGFPVLLFVQFAVRKMDGVWVQEKAANKISVGLSY</sequence>
<evidence type="ECO:0000313" key="2">
    <source>
        <dbReference type="Proteomes" id="UP000324897"/>
    </source>
</evidence>